<sequence length="557" mass="58875">MSHFSIGLDYGTSSCRAVIVDLSDGSEVAEAVAPYPSGVDGVVISTELPDLARQEPADYRSGMEHTLRESLARAKETRADFDPGDVVGVAFATTGSTPIPVDIAGVALADHPRFADRPAAKAWLWKDHTAHEEAARITELAWEHRPELIRACGGTYSAEWFWAKILHCREEDPEVFEAAYSWVELCDYIVGVLTGTSAPSELRRTVTAAGHKAMYADSWGGLPDVEFLAMLDPALADLRERLYDTAWPAARVAGHVTAEWAERTGLVAGTPVAVGHFDAHAAGIAAGAKVGTFVKVMGTSTCDVTVIEEPAPGELPDIPGMCGVVRDSVVPGFIGVEAGQSAVGDIFNWFAQTVLGADEPARALTELGERAASMRAGEHGLLALDWFNGNRSVLVDQRLSGLIVGLTLRSEPHHILRALVEATAFGARRILETVEANGTPIDTVVAAGGLPTNAQWMMQVYADVFGRDITIASTSQGSAHGAAIVAAVAGGHFESIEAAQGALAPAGTDVVRPDTASAAVYDELYADFTTLHDTFAASGALGPIMKRLLDIRDGASR</sequence>
<dbReference type="EMBL" id="AP012057">
    <property type="protein sequence ID" value="BAN04333.1"/>
    <property type="molecule type" value="Genomic_DNA"/>
</dbReference>
<accession>A0A6C7EDE2</accession>
<dbReference type="Proteomes" id="UP000011863">
    <property type="component" value="Chromosome"/>
</dbReference>
<dbReference type="RefSeq" id="WP_015443580.1">
    <property type="nucleotide sequence ID" value="NC_020520.1"/>
</dbReference>
<evidence type="ECO:0000259" key="8">
    <source>
        <dbReference type="Pfam" id="PF00370"/>
    </source>
</evidence>
<feature type="domain" description="Carbohydrate kinase FGGY C-terminal" evidence="9">
    <location>
        <begin position="296"/>
        <end position="489"/>
    </location>
</feature>
<keyword evidence="6" id="KW-0119">Carbohydrate metabolism</keyword>
<comment type="similarity">
    <text evidence="7">Belongs to the FGGY kinase family.</text>
</comment>
<dbReference type="GO" id="GO:0008741">
    <property type="term" value="F:ribulokinase activity"/>
    <property type="evidence" value="ECO:0007669"/>
    <property type="project" value="UniProtKB-EC"/>
</dbReference>
<dbReference type="GO" id="GO:0019150">
    <property type="term" value="F:D-ribulokinase activity"/>
    <property type="evidence" value="ECO:0007669"/>
    <property type="project" value="TreeGrafter"/>
</dbReference>
<evidence type="ECO:0000256" key="3">
    <source>
        <dbReference type="ARBA" id="ARBA00022777"/>
    </source>
</evidence>
<dbReference type="AlphaFoldDB" id="A0A6C7EDE2"/>
<organism evidence="10 11">
    <name type="scientific">Ilumatobacter coccineus (strain NBRC 103263 / KCTC 29153 / YM16-304)</name>
    <dbReference type="NCBI Taxonomy" id="1313172"/>
    <lineage>
        <taxon>Bacteria</taxon>
        <taxon>Bacillati</taxon>
        <taxon>Actinomycetota</taxon>
        <taxon>Acidimicrobiia</taxon>
        <taxon>Acidimicrobiales</taxon>
        <taxon>Ilumatobacteraceae</taxon>
        <taxon>Ilumatobacter</taxon>
    </lineage>
</organism>
<dbReference type="GO" id="GO:0005737">
    <property type="term" value="C:cytoplasm"/>
    <property type="evidence" value="ECO:0007669"/>
    <property type="project" value="TreeGrafter"/>
</dbReference>
<keyword evidence="3 7" id="KW-0418">Kinase</keyword>
<gene>
    <name evidence="10" type="primary">araB</name>
    <name evidence="10" type="ORF">YM304_40190</name>
</gene>
<dbReference type="InterPro" id="IPR005929">
    <property type="entry name" value="Ribulokinase"/>
</dbReference>
<dbReference type="InterPro" id="IPR000577">
    <property type="entry name" value="Carb_kinase_FGGY"/>
</dbReference>
<dbReference type="OrthoDB" id="9805576at2"/>
<dbReference type="KEGG" id="aym:YM304_40190"/>
<keyword evidence="11" id="KW-1185">Reference proteome</keyword>
<dbReference type="Gene3D" id="3.30.420.40">
    <property type="match status" value="2"/>
</dbReference>
<dbReference type="SUPFAM" id="SSF53067">
    <property type="entry name" value="Actin-like ATPase domain"/>
    <property type="match status" value="2"/>
</dbReference>
<dbReference type="NCBIfam" id="NF003154">
    <property type="entry name" value="PRK04123.1"/>
    <property type="match status" value="1"/>
</dbReference>
<evidence type="ECO:0000256" key="7">
    <source>
        <dbReference type="RuleBase" id="RU003733"/>
    </source>
</evidence>
<evidence type="ECO:0000256" key="6">
    <source>
        <dbReference type="ARBA" id="ARBA00023277"/>
    </source>
</evidence>
<evidence type="ECO:0000313" key="11">
    <source>
        <dbReference type="Proteomes" id="UP000011863"/>
    </source>
</evidence>
<dbReference type="PANTHER" id="PTHR43435">
    <property type="entry name" value="RIBULOKINASE"/>
    <property type="match status" value="1"/>
</dbReference>
<evidence type="ECO:0000259" key="9">
    <source>
        <dbReference type="Pfam" id="PF02782"/>
    </source>
</evidence>
<evidence type="ECO:0000256" key="5">
    <source>
        <dbReference type="ARBA" id="ARBA00022935"/>
    </source>
</evidence>
<name>A0A6C7EDE2_ILUCY</name>
<dbReference type="InterPro" id="IPR018483">
    <property type="entry name" value="Carb_kinase_FGGY_CS"/>
</dbReference>
<dbReference type="Pfam" id="PF00370">
    <property type="entry name" value="FGGY_N"/>
    <property type="match status" value="1"/>
</dbReference>
<dbReference type="PROSITE" id="PS00445">
    <property type="entry name" value="FGGY_KINASES_2"/>
    <property type="match status" value="1"/>
</dbReference>
<dbReference type="EC" id="2.7.1.16" evidence="10"/>
<keyword evidence="4" id="KW-0067">ATP-binding</keyword>
<dbReference type="CDD" id="cd07781">
    <property type="entry name" value="ASKHA_NBD_FGGY_L-RBK"/>
    <property type="match status" value="1"/>
</dbReference>
<reference evidence="10 11" key="1">
    <citation type="journal article" date="2013" name="Int. J. Syst. Evol. Microbiol.">
        <title>Ilumatobacter nonamiense sp. nov. and Ilumatobacter coccineum sp. nov., isolated from seashore sand.</title>
        <authorList>
            <person name="Matsumoto A."/>
            <person name="Kasai H."/>
            <person name="Matsuo Y."/>
            <person name="Shizuri Y."/>
            <person name="Ichikawa N."/>
            <person name="Fujita N."/>
            <person name="Omura S."/>
            <person name="Takahashi Y."/>
        </authorList>
    </citation>
    <scope>NUCLEOTIDE SEQUENCE [LARGE SCALE GENOMIC DNA]</scope>
    <source>
        <strain evidence="11">NBRC 103263 / KCTC 29153 / YM16-304</strain>
    </source>
</reference>
<evidence type="ECO:0000313" key="10">
    <source>
        <dbReference type="EMBL" id="BAN04333.1"/>
    </source>
</evidence>
<dbReference type="InterPro" id="IPR043129">
    <property type="entry name" value="ATPase_NBD"/>
</dbReference>
<dbReference type="InterPro" id="IPR018484">
    <property type="entry name" value="FGGY_N"/>
</dbReference>
<dbReference type="PANTHER" id="PTHR43435:SF4">
    <property type="entry name" value="FGGY CARBOHYDRATE KINASE DOMAIN-CONTAINING PROTEIN"/>
    <property type="match status" value="1"/>
</dbReference>
<evidence type="ECO:0000256" key="1">
    <source>
        <dbReference type="ARBA" id="ARBA00022679"/>
    </source>
</evidence>
<dbReference type="GO" id="GO:0005524">
    <property type="term" value="F:ATP binding"/>
    <property type="evidence" value="ECO:0007669"/>
    <property type="project" value="UniProtKB-KW"/>
</dbReference>
<dbReference type="PIRSF" id="PIRSF000538">
    <property type="entry name" value="GlpK"/>
    <property type="match status" value="1"/>
</dbReference>
<protein>
    <submittedName>
        <fullName evidence="10">L-ribulokinase</fullName>
        <ecNumber evidence="10">2.7.1.16</ecNumber>
    </submittedName>
</protein>
<keyword evidence="5" id="KW-0054">Arabinose catabolism</keyword>
<proteinExistence type="inferred from homology"/>
<evidence type="ECO:0000256" key="2">
    <source>
        <dbReference type="ARBA" id="ARBA00022741"/>
    </source>
</evidence>
<keyword evidence="2" id="KW-0547">Nucleotide-binding</keyword>
<evidence type="ECO:0000256" key="4">
    <source>
        <dbReference type="ARBA" id="ARBA00022840"/>
    </source>
</evidence>
<keyword evidence="1 7" id="KW-0808">Transferase</keyword>
<dbReference type="InterPro" id="IPR018485">
    <property type="entry name" value="FGGY_C"/>
</dbReference>
<dbReference type="GO" id="GO:0019569">
    <property type="term" value="P:L-arabinose catabolic process to D-xylulose 5-phosphate"/>
    <property type="evidence" value="ECO:0007669"/>
    <property type="project" value="InterPro"/>
</dbReference>
<feature type="domain" description="Carbohydrate kinase FGGY N-terminal" evidence="8">
    <location>
        <begin position="6"/>
        <end position="282"/>
    </location>
</feature>
<dbReference type="Pfam" id="PF02782">
    <property type="entry name" value="FGGY_C"/>
    <property type="match status" value="1"/>
</dbReference>